<dbReference type="PROSITE" id="PS50977">
    <property type="entry name" value="HTH_TETR_2"/>
    <property type="match status" value="1"/>
</dbReference>
<dbReference type="RefSeq" id="WP_378040759.1">
    <property type="nucleotide sequence ID" value="NZ_JBHLWH010000019.1"/>
</dbReference>
<accession>A0ABV6F3N3</accession>
<name>A0ABV6F3N3_9MICC</name>
<dbReference type="Gene3D" id="1.10.357.10">
    <property type="entry name" value="Tetracycline Repressor, domain 2"/>
    <property type="match status" value="1"/>
</dbReference>
<dbReference type="InterPro" id="IPR041467">
    <property type="entry name" value="Sco4008_C"/>
</dbReference>
<keyword evidence="5" id="KW-1185">Reference proteome</keyword>
<evidence type="ECO:0000256" key="2">
    <source>
        <dbReference type="PROSITE-ProRule" id="PRU00335"/>
    </source>
</evidence>
<comment type="caution">
    <text evidence="4">The sequence shown here is derived from an EMBL/GenBank/DDBJ whole genome shotgun (WGS) entry which is preliminary data.</text>
</comment>
<organism evidence="4 5">
    <name type="scientific">Citricoccus parietis</name>
    <dbReference type="NCBI Taxonomy" id="592307"/>
    <lineage>
        <taxon>Bacteria</taxon>
        <taxon>Bacillati</taxon>
        <taxon>Actinomycetota</taxon>
        <taxon>Actinomycetes</taxon>
        <taxon>Micrococcales</taxon>
        <taxon>Micrococcaceae</taxon>
        <taxon>Citricoccus</taxon>
    </lineage>
</organism>
<dbReference type="PANTHER" id="PTHR30328">
    <property type="entry name" value="TRANSCRIPTIONAL REPRESSOR"/>
    <property type="match status" value="1"/>
</dbReference>
<dbReference type="PRINTS" id="PR00455">
    <property type="entry name" value="HTHTETR"/>
</dbReference>
<dbReference type="SUPFAM" id="SSF48498">
    <property type="entry name" value="Tetracyclin repressor-like, C-terminal domain"/>
    <property type="match status" value="1"/>
</dbReference>
<evidence type="ECO:0000256" key="1">
    <source>
        <dbReference type="ARBA" id="ARBA00023125"/>
    </source>
</evidence>
<sequence>MIEEPLSQTDESQSAATKRRIIDAATHEFAAYGYAGARINRIAADASANKQLIYRYFGGKQELYEAVLVEMTRTSRALLAQERASGLAYLDFLSTRESGLDSSSQFPLWARILGWEGMTNASETHQTEELRRANFRSRNEWIRSDQTRGEISSRYSPERLNAVLMAASIFPITMPRTFKLILDKEDISDDDLRDWFAFVRQIVGDGLN</sequence>
<proteinExistence type="predicted"/>
<evidence type="ECO:0000313" key="5">
    <source>
        <dbReference type="Proteomes" id="UP001589766"/>
    </source>
</evidence>
<dbReference type="PANTHER" id="PTHR30328:SF54">
    <property type="entry name" value="HTH-TYPE TRANSCRIPTIONAL REPRESSOR SCO4008"/>
    <property type="match status" value="1"/>
</dbReference>
<dbReference type="InterPro" id="IPR001647">
    <property type="entry name" value="HTH_TetR"/>
</dbReference>
<reference evidence="4 5" key="1">
    <citation type="submission" date="2024-09" db="EMBL/GenBank/DDBJ databases">
        <authorList>
            <person name="Sun Q."/>
            <person name="Mori K."/>
        </authorList>
    </citation>
    <scope>NUCLEOTIDE SEQUENCE [LARGE SCALE GENOMIC DNA]</scope>
    <source>
        <strain evidence="4 5">CCM 7609</strain>
    </source>
</reference>
<dbReference type="InterPro" id="IPR009057">
    <property type="entry name" value="Homeodomain-like_sf"/>
</dbReference>
<protein>
    <submittedName>
        <fullName evidence="4">TetR/AcrR family transcriptional regulator</fullName>
    </submittedName>
</protein>
<keyword evidence="1 2" id="KW-0238">DNA-binding</keyword>
<feature type="domain" description="HTH tetR-type" evidence="3">
    <location>
        <begin position="15"/>
        <end position="75"/>
    </location>
</feature>
<dbReference type="SUPFAM" id="SSF46689">
    <property type="entry name" value="Homeodomain-like"/>
    <property type="match status" value="1"/>
</dbReference>
<gene>
    <name evidence="4" type="ORF">ACFFIO_06395</name>
</gene>
<evidence type="ECO:0000313" key="4">
    <source>
        <dbReference type="EMBL" id="MFC0248127.1"/>
    </source>
</evidence>
<feature type="DNA-binding region" description="H-T-H motif" evidence="2">
    <location>
        <begin position="38"/>
        <end position="57"/>
    </location>
</feature>
<dbReference type="Pfam" id="PF00440">
    <property type="entry name" value="TetR_N"/>
    <property type="match status" value="1"/>
</dbReference>
<evidence type="ECO:0000259" key="3">
    <source>
        <dbReference type="PROSITE" id="PS50977"/>
    </source>
</evidence>
<dbReference type="InterPro" id="IPR036271">
    <property type="entry name" value="Tet_transcr_reg_TetR-rel_C_sf"/>
</dbReference>
<dbReference type="Pfam" id="PF17926">
    <property type="entry name" value="TetR_C_21"/>
    <property type="match status" value="1"/>
</dbReference>
<dbReference type="InterPro" id="IPR050109">
    <property type="entry name" value="HTH-type_TetR-like_transc_reg"/>
</dbReference>
<dbReference type="Proteomes" id="UP001589766">
    <property type="component" value="Unassembled WGS sequence"/>
</dbReference>
<dbReference type="EMBL" id="JBHLWH010000019">
    <property type="protein sequence ID" value="MFC0248127.1"/>
    <property type="molecule type" value="Genomic_DNA"/>
</dbReference>